<dbReference type="SUPFAM" id="SSF46894">
    <property type="entry name" value="C-terminal effector domain of the bipartite response regulators"/>
    <property type="match status" value="1"/>
</dbReference>
<dbReference type="InterPro" id="IPR016032">
    <property type="entry name" value="Sig_transdc_resp-reg_C-effctor"/>
</dbReference>
<dbReference type="EMBL" id="SMBX01000002">
    <property type="protein sequence ID" value="TCV01550.1"/>
    <property type="molecule type" value="Genomic_DNA"/>
</dbReference>
<dbReference type="Gene3D" id="3.40.50.2300">
    <property type="match status" value="1"/>
</dbReference>
<sequence length="271" mass="28807">MSAIMLVEPHPLLRLGILQLLSSGLSGSTAKGVDYTALSETCAEKGCELLILSIPSFERFHQLISAASHAYEPKAILLLSESSGIPDWIQECPPIVLGYVPKSATPELLLAAVKLVLAGGTCFPLQNPAAAERPANANGMAPIPHAEPARWNARTSASGSERECEKLGLTPRQYEVLVLLARGYPMKTIGSLLNISVATAKAHTEMLYQRLDVHSRNAAVYTAISRGATLGWPSIQAAQQQYGASRDHDGAEGFLPQGQASGEGLSITARK</sequence>
<organism evidence="3 4">
    <name type="scientific">Paracandidimonas soli</name>
    <dbReference type="NCBI Taxonomy" id="1917182"/>
    <lineage>
        <taxon>Bacteria</taxon>
        <taxon>Pseudomonadati</taxon>
        <taxon>Pseudomonadota</taxon>
        <taxon>Betaproteobacteria</taxon>
        <taxon>Burkholderiales</taxon>
        <taxon>Alcaligenaceae</taxon>
        <taxon>Paracandidimonas</taxon>
    </lineage>
</organism>
<evidence type="ECO:0000256" key="1">
    <source>
        <dbReference type="SAM" id="MobiDB-lite"/>
    </source>
</evidence>
<dbReference type="AlphaFoldDB" id="A0A4V2VS92"/>
<protein>
    <submittedName>
        <fullName evidence="3">DNA-binding NarL/FixJ family response regulator</fullName>
    </submittedName>
</protein>
<dbReference type="PANTHER" id="PTHR45566:SF1">
    <property type="entry name" value="HTH-TYPE TRANSCRIPTIONAL REGULATOR YHJB-RELATED"/>
    <property type="match status" value="1"/>
</dbReference>
<evidence type="ECO:0000313" key="4">
    <source>
        <dbReference type="Proteomes" id="UP000294692"/>
    </source>
</evidence>
<dbReference type="Proteomes" id="UP000294692">
    <property type="component" value="Unassembled WGS sequence"/>
</dbReference>
<dbReference type="RefSeq" id="WP_132474159.1">
    <property type="nucleotide sequence ID" value="NZ_JBHRVM010000001.1"/>
</dbReference>
<name>A0A4V2VS92_9BURK</name>
<dbReference type="InterPro" id="IPR051015">
    <property type="entry name" value="EvgA-like"/>
</dbReference>
<feature type="region of interest" description="Disordered" evidence="1">
    <location>
        <begin position="241"/>
        <end position="271"/>
    </location>
</feature>
<dbReference type="Pfam" id="PF00196">
    <property type="entry name" value="GerE"/>
    <property type="match status" value="1"/>
</dbReference>
<dbReference type="GO" id="GO:0003677">
    <property type="term" value="F:DNA binding"/>
    <property type="evidence" value="ECO:0007669"/>
    <property type="project" value="UniProtKB-KW"/>
</dbReference>
<dbReference type="PROSITE" id="PS50043">
    <property type="entry name" value="HTH_LUXR_2"/>
    <property type="match status" value="1"/>
</dbReference>
<proteinExistence type="predicted"/>
<dbReference type="PANTHER" id="PTHR45566">
    <property type="entry name" value="HTH-TYPE TRANSCRIPTIONAL REGULATOR YHJB-RELATED"/>
    <property type="match status" value="1"/>
</dbReference>
<reference evidence="3 4" key="1">
    <citation type="submission" date="2019-03" db="EMBL/GenBank/DDBJ databases">
        <title>Genomic Encyclopedia of Type Strains, Phase IV (KMG-IV): sequencing the most valuable type-strain genomes for metagenomic binning, comparative biology and taxonomic classification.</title>
        <authorList>
            <person name="Goeker M."/>
        </authorList>
    </citation>
    <scope>NUCLEOTIDE SEQUENCE [LARGE SCALE GENOMIC DNA]</scope>
    <source>
        <strain evidence="3 4">DSM 100048</strain>
    </source>
</reference>
<dbReference type="OrthoDB" id="8967153at2"/>
<comment type="caution">
    <text evidence="3">The sequence shown here is derived from an EMBL/GenBank/DDBJ whole genome shotgun (WGS) entry which is preliminary data.</text>
</comment>
<dbReference type="PRINTS" id="PR00038">
    <property type="entry name" value="HTHLUXR"/>
</dbReference>
<dbReference type="InterPro" id="IPR000792">
    <property type="entry name" value="Tscrpt_reg_LuxR_C"/>
</dbReference>
<accession>A0A4V2VS92</accession>
<feature type="domain" description="HTH luxR-type" evidence="2">
    <location>
        <begin position="162"/>
        <end position="227"/>
    </location>
</feature>
<evidence type="ECO:0000259" key="2">
    <source>
        <dbReference type="PROSITE" id="PS50043"/>
    </source>
</evidence>
<gene>
    <name evidence="3" type="ORF">EV686_102263</name>
</gene>
<keyword evidence="4" id="KW-1185">Reference proteome</keyword>
<dbReference type="CDD" id="cd06170">
    <property type="entry name" value="LuxR_C_like"/>
    <property type="match status" value="1"/>
</dbReference>
<evidence type="ECO:0000313" key="3">
    <source>
        <dbReference type="EMBL" id="TCV01550.1"/>
    </source>
</evidence>
<keyword evidence="3" id="KW-0238">DNA-binding</keyword>
<dbReference type="SMART" id="SM00421">
    <property type="entry name" value="HTH_LUXR"/>
    <property type="match status" value="1"/>
</dbReference>
<dbReference type="GO" id="GO:0006355">
    <property type="term" value="P:regulation of DNA-templated transcription"/>
    <property type="evidence" value="ECO:0007669"/>
    <property type="project" value="InterPro"/>
</dbReference>